<organism evidence="3 4">
    <name type="scientific">Actinoplanes lobatus</name>
    <dbReference type="NCBI Taxonomy" id="113568"/>
    <lineage>
        <taxon>Bacteria</taxon>
        <taxon>Bacillati</taxon>
        <taxon>Actinomycetota</taxon>
        <taxon>Actinomycetes</taxon>
        <taxon>Micromonosporales</taxon>
        <taxon>Micromonosporaceae</taxon>
        <taxon>Actinoplanes</taxon>
    </lineage>
</organism>
<dbReference type="InterPro" id="IPR017927">
    <property type="entry name" value="FAD-bd_FR_type"/>
</dbReference>
<dbReference type="PROSITE" id="PS51384">
    <property type="entry name" value="FAD_FR"/>
    <property type="match status" value="1"/>
</dbReference>
<accession>A0A7W7HK65</accession>
<dbReference type="SUPFAM" id="SSF63380">
    <property type="entry name" value="Riboflavin synthase domain-like"/>
    <property type="match status" value="1"/>
</dbReference>
<protein>
    <submittedName>
        <fullName evidence="3">NADPH-dependent ferric siderophore reductase</fullName>
    </submittedName>
</protein>
<evidence type="ECO:0000313" key="2">
    <source>
        <dbReference type="EMBL" id="GIE43270.1"/>
    </source>
</evidence>
<reference evidence="2 5" key="2">
    <citation type="submission" date="2021-01" db="EMBL/GenBank/DDBJ databases">
        <title>Whole genome shotgun sequence of Actinoplanes lobatus NBRC 12513.</title>
        <authorList>
            <person name="Komaki H."/>
            <person name="Tamura T."/>
        </authorList>
    </citation>
    <scope>NUCLEOTIDE SEQUENCE [LARGE SCALE GENOMIC DNA]</scope>
    <source>
        <strain evidence="2 5">NBRC 12513</strain>
    </source>
</reference>
<dbReference type="Gene3D" id="3.40.50.80">
    <property type="entry name" value="Nucleotide-binding domain of ferredoxin-NADP reductase (FNR) module"/>
    <property type="match status" value="1"/>
</dbReference>
<feature type="domain" description="FAD-binding FR-type" evidence="1">
    <location>
        <begin position="14"/>
        <end position="115"/>
    </location>
</feature>
<dbReference type="PANTHER" id="PTHR30157">
    <property type="entry name" value="FERRIC REDUCTASE, NADPH-DEPENDENT"/>
    <property type="match status" value="1"/>
</dbReference>
<dbReference type="InterPro" id="IPR017938">
    <property type="entry name" value="Riboflavin_synthase-like_b-brl"/>
</dbReference>
<dbReference type="PANTHER" id="PTHR30157:SF0">
    <property type="entry name" value="NADPH-DEPENDENT FERRIC-CHELATE REDUCTASE"/>
    <property type="match status" value="1"/>
</dbReference>
<dbReference type="Pfam" id="PF08021">
    <property type="entry name" value="FAD_binding_9"/>
    <property type="match status" value="1"/>
</dbReference>
<proteinExistence type="predicted"/>
<name>A0A7W7HK65_9ACTN</name>
<dbReference type="AlphaFoldDB" id="A0A7W7HK65"/>
<dbReference type="GO" id="GO:0016491">
    <property type="term" value="F:oxidoreductase activity"/>
    <property type="evidence" value="ECO:0007669"/>
    <property type="project" value="InterPro"/>
</dbReference>
<dbReference type="InterPro" id="IPR039261">
    <property type="entry name" value="FNR_nucleotide-bd"/>
</dbReference>
<dbReference type="Proteomes" id="UP000631312">
    <property type="component" value="Unassembled WGS sequence"/>
</dbReference>
<evidence type="ECO:0000313" key="3">
    <source>
        <dbReference type="EMBL" id="MBB4751687.1"/>
    </source>
</evidence>
<evidence type="ECO:0000313" key="5">
    <source>
        <dbReference type="Proteomes" id="UP000631312"/>
    </source>
</evidence>
<dbReference type="Proteomes" id="UP000590511">
    <property type="component" value="Unassembled WGS sequence"/>
</dbReference>
<dbReference type="GO" id="GO:0051537">
    <property type="term" value="F:2 iron, 2 sulfur cluster binding"/>
    <property type="evidence" value="ECO:0007669"/>
    <property type="project" value="UniProtKB-KW"/>
</dbReference>
<dbReference type="EMBL" id="BOMP01000105">
    <property type="protein sequence ID" value="GIE43270.1"/>
    <property type="molecule type" value="Genomic_DNA"/>
</dbReference>
<dbReference type="RefSeq" id="WP_188123685.1">
    <property type="nucleotide sequence ID" value="NZ_BOMP01000105.1"/>
</dbReference>
<dbReference type="Gene3D" id="2.40.30.10">
    <property type="entry name" value="Translation factors"/>
    <property type="match status" value="1"/>
</dbReference>
<comment type="caution">
    <text evidence="3">The sequence shown here is derived from an EMBL/GenBank/DDBJ whole genome shotgun (WGS) entry which is preliminary data.</text>
</comment>
<keyword evidence="5" id="KW-1185">Reference proteome</keyword>
<dbReference type="InterPro" id="IPR039374">
    <property type="entry name" value="SIP_fam"/>
</dbReference>
<gene>
    <name evidence="2" type="ORF">Alo02nite_61680</name>
    <name evidence="3" type="ORF">BJ964_005848</name>
</gene>
<dbReference type="InterPro" id="IPR013113">
    <property type="entry name" value="SIP_FAD-bd"/>
</dbReference>
<reference evidence="3 4" key="1">
    <citation type="submission" date="2020-08" db="EMBL/GenBank/DDBJ databases">
        <title>Sequencing the genomes of 1000 actinobacteria strains.</title>
        <authorList>
            <person name="Klenk H.-P."/>
        </authorList>
    </citation>
    <scope>NUCLEOTIDE SEQUENCE [LARGE SCALE GENOMIC DNA]</scope>
    <source>
        <strain evidence="3 4">DSM 43150</strain>
    </source>
</reference>
<dbReference type="EMBL" id="JACHNC010000001">
    <property type="protein sequence ID" value="MBB4751687.1"/>
    <property type="molecule type" value="Genomic_DNA"/>
</dbReference>
<sequence length="236" mass="25164">MGIATRLKDMAEAALLTEAEITEINPEGQDFVRMSLHSPALRSVRWTAGTKVQLRLPGDGWTMRTYTPLFWDAEDGRTELLAYRHGHGPASTWSGQVESGDSVRFMGPRRSIDAPATGEPVLFVGDESSVALACAFATTGATVTHLFEAAHPAALTGTLAGLSPALDADVCGNDDPAALLDRLRGLAAAMPRPYRLIVTGDAATVHAVRREVRTWSTPPARITGKAYWAAGRAGLD</sequence>
<dbReference type="CDD" id="cd06193">
    <property type="entry name" value="siderophore_interacting"/>
    <property type="match status" value="1"/>
</dbReference>
<evidence type="ECO:0000313" key="4">
    <source>
        <dbReference type="Proteomes" id="UP000590511"/>
    </source>
</evidence>
<evidence type="ECO:0000259" key="1">
    <source>
        <dbReference type="PROSITE" id="PS51384"/>
    </source>
</evidence>